<dbReference type="InterPro" id="IPR002797">
    <property type="entry name" value="Polysacc_synth"/>
</dbReference>
<evidence type="ECO:0000256" key="2">
    <source>
        <dbReference type="ARBA" id="ARBA00022475"/>
    </source>
</evidence>
<comment type="subcellular location">
    <subcellularLocation>
        <location evidence="1">Cell membrane</location>
        <topology evidence="1">Multi-pass membrane protein</topology>
    </subcellularLocation>
</comment>
<feature type="transmembrane region" description="Helical" evidence="6">
    <location>
        <begin position="7"/>
        <end position="29"/>
    </location>
</feature>
<dbReference type="RefSeq" id="WP_239058662.1">
    <property type="nucleotide sequence ID" value="NZ_CP127523.1"/>
</dbReference>
<keyword evidence="4 6" id="KW-1133">Transmembrane helix</keyword>
<evidence type="ECO:0000256" key="4">
    <source>
        <dbReference type="ARBA" id="ARBA00022989"/>
    </source>
</evidence>
<feature type="transmembrane region" description="Helical" evidence="6">
    <location>
        <begin position="181"/>
        <end position="205"/>
    </location>
</feature>
<feature type="transmembrane region" description="Helical" evidence="6">
    <location>
        <begin position="336"/>
        <end position="357"/>
    </location>
</feature>
<evidence type="ECO:0000256" key="5">
    <source>
        <dbReference type="ARBA" id="ARBA00023136"/>
    </source>
</evidence>
<comment type="caution">
    <text evidence="7">The sequence shown here is derived from an EMBL/GenBank/DDBJ whole genome shotgun (WGS) entry which is preliminary data.</text>
</comment>
<feature type="transmembrane region" description="Helical" evidence="6">
    <location>
        <begin position="444"/>
        <end position="463"/>
    </location>
</feature>
<organism evidence="7">
    <name type="scientific">Acidithiobacillus ferrianus</name>
    <dbReference type="NCBI Taxonomy" id="2678518"/>
    <lineage>
        <taxon>Bacteria</taxon>
        <taxon>Pseudomonadati</taxon>
        <taxon>Pseudomonadota</taxon>
        <taxon>Acidithiobacillia</taxon>
        <taxon>Acidithiobacillales</taxon>
        <taxon>Acidithiobacillaceae</taxon>
        <taxon>Acidithiobacillus</taxon>
    </lineage>
</organism>
<protein>
    <submittedName>
        <fullName evidence="7">Oligosaccharide flippase family protein</fullName>
    </submittedName>
</protein>
<reference evidence="7" key="1">
    <citation type="submission" date="2019-11" db="EMBL/GenBank/DDBJ databases">
        <title>Acidithiobacillus ferrianus sp. nov.: a facultatively anaerobic and extremely acidophilic chemolithoautotroph.</title>
        <authorList>
            <person name="Norris P.R."/>
            <person name="Falagan C."/>
            <person name="Moya-Beltran A."/>
            <person name="Castro M."/>
            <person name="Quatrini R."/>
            <person name="Johnson D.B."/>
        </authorList>
    </citation>
    <scope>NUCLEOTIDE SEQUENCE [LARGE SCALE GENOMIC DNA]</scope>
    <source>
        <strain evidence="7">MG</strain>
    </source>
</reference>
<dbReference type="AlphaFoldDB" id="A0A845U815"/>
<feature type="transmembrane region" description="Helical" evidence="6">
    <location>
        <begin position="35"/>
        <end position="57"/>
    </location>
</feature>
<sequence>MSIKRHTAYNLLGAGTPVLVSLATVPLYLHLIGDARYGVLAIVWLLLGYFGFFDLGLSLATTNHIARLNEASVEEREGVFWTALTLNGALGVVGGLVLYGVARPLMTYVFTMPSDLRIEVLAALPFIAAAIPVATMTGVFSGALGARQRFGTMNIIQSTGTVIFQVAPLVAAYIYGPNLLMLIGVAVVARMITALPFLAAVKVALPLRHRPRFDKARVRELMRYGAWVTVTNLISPLLTAADRFIIAAVSGAAAVTYYNVPYNLAIRAAILPAALSSAIFPRLSMTGKDDAKMLTINALETVNVIMTPVIIAGIFLMRPFLELWVGIPFALQAAPVGAIILVGVWGNGLSFMPLIMLEGQGRPDLVAKLHAIELVPYAALLWFSLTLYGLPGAALAWTGQVFVDTLLLCLIAGVGFRFLLLSLLPSALLVSLACVVVTQTQSNMIFSLLWASILVFFSLFASYQSSAVVRQSLMSVSRRFSYKIKTAGEE</sequence>
<proteinExistence type="predicted"/>
<dbReference type="EMBL" id="WNJL01000022">
    <property type="protein sequence ID" value="NDU41897.1"/>
    <property type="molecule type" value="Genomic_DNA"/>
</dbReference>
<feature type="transmembrane region" description="Helical" evidence="6">
    <location>
        <begin position="155"/>
        <end position="175"/>
    </location>
</feature>
<feature type="transmembrane region" description="Helical" evidence="6">
    <location>
        <begin position="226"/>
        <end position="258"/>
    </location>
</feature>
<dbReference type="GO" id="GO:0005886">
    <property type="term" value="C:plasma membrane"/>
    <property type="evidence" value="ECO:0007669"/>
    <property type="project" value="UniProtKB-SubCell"/>
</dbReference>
<feature type="transmembrane region" description="Helical" evidence="6">
    <location>
        <begin position="78"/>
        <end position="102"/>
    </location>
</feature>
<feature type="transmembrane region" description="Helical" evidence="6">
    <location>
        <begin position="295"/>
        <end position="316"/>
    </location>
</feature>
<dbReference type="InterPro" id="IPR050833">
    <property type="entry name" value="Poly_Biosynth_Transport"/>
</dbReference>
<gene>
    <name evidence="7" type="ORF">GL267_04330</name>
</gene>
<accession>A0A845U815</accession>
<dbReference type="Pfam" id="PF01943">
    <property type="entry name" value="Polysacc_synt"/>
    <property type="match status" value="1"/>
</dbReference>
<evidence type="ECO:0000256" key="6">
    <source>
        <dbReference type="SAM" id="Phobius"/>
    </source>
</evidence>
<evidence type="ECO:0000256" key="1">
    <source>
        <dbReference type="ARBA" id="ARBA00004651"/>
    </source>
</evidence>
<dbReference type="PANTHER" id="PTHR30250">
    <property type="entry name" value="PST FAMILY PREDICTED COLANIC ACID TRANSPORTER"/>
    <property type="match status" value="1"/>
</dbReference>
<keyword evidence="2" id="KW-1003">Cell membrane</keyword>
<feature type="transmembrane region" description="Helical" evidence="6">
    <location>
        <begin position="122"/>
        <end position="143"/>
    </location>
</feature>
<dbReference type="CDD" id="cd13128">
    <property type="entry name" value="MATE_Wzx_like"/>
    <property type="match status" value="1"/>
</dbReference>
<feature type="transmembrane region" description="Helical" evidence="6">
    <location>
        <begin position="418"/>
        <end position="438"/>
    </location>
</feature>
<name>A0A845U815_9PROT</name>
<keyword evidence="5 6" id="KW-0472">Membrane</keyword>
<keyword evidence="3 6" id="KW-0812">Transmembrane</keyword>
<evidence type="ECO:0000256" key="3">
    <source>
        <dbReference type="ARBA" id="ARBA00022692"/>
    </source>
</evidence>
<dbReference type="PANTHER" id="PTHR30250:SF26">
    <property type="entry name" value="PSMA PROTEIN"/>
    <property type="match status" value="1"/>
</dbReference>
<evidence type="ECO:0000313" key="7">
    <source>
        <dbReference type="EMBL" id="NDU41897.1"/>
    </source>
</evidence>